<dbReference type="InterPro" id="IPR027417">
    <property type="entry name" value="P-loop_NTPase"/>
</dbReference>
<dbReference type="Pfam" id="PF21530">
    <property type="entry name" value="Pif1_2B_dom"/>
    <property type="match status" value="1"/>
</dbReference>
<dbReference type="GO" id="GO:0016887">
    <property type="term" value="F:ATP hydrolysis activity"/>
    <property type="evidence" value="ECO:0007669"/>
    <property type="project" value="RHEA"/>
</dbReference>
<keyword evidence="1" id="KW-0067">ATP-binding</keyword>
<comment type="cofactor">
    <cofactor evidence="1">
        <name>Mg(2+)</name>
        <dbReference type="ChEBI" id="CHEBI:18420"/>
    </cofactor>
</comment>
<name>A0A0L8GLU0_OCTBM</name>
<keyword evidence="1" id="KW-0227">DNA damage</keyword>
<comment type="catalytic activity">
    <reaction evidence="1">
        <text>ATP + H2O = ADP + phosphate + H(+)</text>
        <dbReference type="Rhea" id="RHEA:13065"/>
        <dbReference type="ChEBI" id="CHEBI:15377"/>
        <dbReference type="ChEBI" id="CHEBI:15378"/>
        <dbReference type="ChEBI" id="CHEBI:30616"/>
        <dbReference type="ChEBI" id="CHEBI:43474"/>
        <dbReference type="ChEBI" id="CHEBI:456216"/>
        <dbReference type="EC" id="5.6.2.3"/>
    </reaction>
</comment>
<evidence type="ECO:0000256" key="1">
    <source>
        <dbReference type="RuleBase" id="RU363044"/>
    </source>
</evidence>
<dbReference type="Gene3D" id="3.40.50.300">
    <property type="entry name" value="P-loop containing nucleotide triphosphate hydrolases"/>
    <property type="match status" value="1"/>
</dbReference>
<keyword evidence="1" id="KW-0378">Hydrolase</keyword>
<organism evidence="4">
    <name type="scientific">Octopus bimaculoides</name>
    <name type="common">California two-spotted octopus</name>
    <dbReference type="NCBI Taxonomy" id="37653"/>
    <lineage>
        <taxon>Eukaryota</taxon>
        <taxon>Metazoa</taxon>
        <taxon>Spiralia</taxon>
        <taxon>Lophotrochozoa</taxon>
        <taxon>Mollusca</taxon>
        <taxon>Cephalopoda</taxon>
        <taxon>Coleoidea</taxon>
        <taxon>Octopodiformes</taxon>
        <taxon>Octopoda</taxon>
        <taxon>Incirrata</taxon>
        <taxon>Octopodidae</taxon>
        <taxon>Octopus</taxon>
    </lineage>
</organism>
<feature type="domain" description="DNA helicase Pif1-like 2B" evidence="3">
    <location>
        <begin position="259"/>
        <end position="303"/>
    </location>
</feature>
<dbReference type="OrthoDB" id="6155655at2759"/>
<dbReference type="AlphaFoldDB" id="A0A0L8GLU0"/>
<dbReference type="GO" id="GO:0006310">
    <property type="term" value="P:DNA recombination"/>
    <property type="evidence" value="ECO:0007669"/>
    <property type="project" value="UniProtKB-KW"/>
</dbReference>
<gene>
    <name evidence="4" type="ORF">OCBIM_22031427mg</name>
</gene>
<dbReference type="GO" id="GO:0043139">
    <property type="term" value="F:5'-3' DNA helicase activity"/>
    <property type="evidence" value="ECO:0007669"/>
    <property type="project" value="UniProtKB-EC"/>
</dbReference>
<dbReference type="SUPFAM" id="SSF52540">
    <property type="entry name" value="P-loop containing nucleoside triphosphate hydrolases"/>
    <property type="match status" value="1"/>
</dbReference>
<dbReference type="EC" id="5.6.2.3" evidence="1"/>
<protein>
    <recommendedName>
        <fullName evidence="1">ATP-dependent DNA helicase</fullName>
        <ecNumber evidence="1">5.6.2.3</ecNumber>
    </recommendedName>
</protein>
<comment type="similarity">
    <text evidence="1">Belongs to the helicase family.</text>
</comment>
<sequence>MSEDILCRIQRQNPSETVEFNEAFNDLHNRVKSVGGSGVAAFGLPQPDISPKTLEIEYIALAVTSSGIAATLLKSGHTAHSCFKLPLDLVKKEIVTCNISRGTTKSKILTECKLITWDEATMSHKGAIEALDRLLQDLRCNTSLMGGLTVLLAGDFRQTLPVIPKGTRADDVNASIRSSYFWSKVKKLYTRTIGENFPQSEHTIQRALLAEKTCNFGAKNVTLNGINNHLLEQMLGDRQTYKSIDTVLHNNHTVHYPVEFLNSLAPSGLPSHELHLKVGAPVMLLRNLNPTKLCNSTRLIITKIGADSVGGNNTDLE</sequence>
<reference evidence="4" key="1">
    <citation type="submission" date="2015-07" db="EMBL/GenBank/DDBJ databases">
        <title>MeaNS - Measles Nucleotide Surveillance Program.</title>
        <authorList>
            <person name="Tran T."/>
            <person name="Druce J."/>
        </authorList>
    </citation>
    <scope>NUCLEOTIDE SEQUENCE</scope>
    <source>
        <strain evidence="4">UCB-OBI-ISO-001</strain>
        <tissue evidence="4">Gonad</tissue>
    </source>
</reference>
<evidence type="ECO:0000313" key="4">
    <source>
        <dbReference type="EMBL" id="KOF77981.1"/>
    </source>
</evidence>
<dbReference type="PANTHER" id="PTHR10492">
    <property type="match status" value="1"/>
</dbReference>
<evidence type="ECO:0000259" key="2">
    <source>
        <dbReference type="Pfam" id="PF05970"/>
    </source>
</evidence>
<accession>A0A0L8GLU0</accession>
<keyword evidence="1" id="KW-0233">DNA recombination</keyword>
<proteinExistence type="inferred from homology"/>
<dbReference type="GO" id="GO:0000723">
    <property type="term" value="P:telomere maintenance"/>
    <property type="evidence" value="ECO:0007669"/>
    <property type="project" value="InterPro"/>
</dbReference>
<dbReference type="GO" id="GO:0006281">
    <property type="term" value="P:DNA repair"/>
    <property type="evidence" value="ECO:0007669"/>
    <property type="project" value="UniProtKB-KW"/>
</dbReference>
<dbReference type="GO" id="GO:0005524">
    <property type="term" value="F:ATP binding"/>
    <property type="evidence" value="ECO:0007669"/>
    <property type="project" value="UniProtKB-KW"/>
</dbReference>
<dbReference type="InterPro" id="IPR010285">
    <property type="entry name" value="DNA_helicase_pif1-like_DEAD"/>
</dbReference>
<feature type="non-terminal residue" evidence="4">
    <location>
        <position position="317"/>
    </location>
</feature>
<evidence type="ECO:0000259" key="3">
    <source>
        <dbReference type="Pfam" id="PF21530"/>
    </source>
</evidence>
<feature type="domain" description="DNA helicase Pif1-like DEAD-box helicase" evidence="2">
    <location>
        <begin position="58"/>
        <end position="189"/>
    </location>
</feature>
<dbReference type="Pfam" id="PF05970">
    <property type="entry name" value="PIF1"/>
    <property type="match status" value="1"/>
</dbReference>
<dbReference type="PANTHER" id="PTHR10492:SF57">
    <property type="entry name" value="ATP-DEPENDENT DNA HELICASE"/>
    <property type="match status" value="1"/>
</dbReference>
<dbReference type="EMBL" id="KQ421241">
    <property type="protein sequence ID" value="KOF77981.1"/>
    <property type="molecule type" value="Genomic_DNA"/>
</dbReference>
<keyword evidence="1" id="KW-0347">Helicase</keyword>
<keyword evidence="1" id="KW-0234">DNA repair</keyword>
<dbReference type="InterPro" id="IPR049163">
    <property type="entry name" value="Pif1-like_2B_dom"/>
</dbReference>
<keyword evidence="1" id="KW-0547">Nucleotide-binding</keyword>